<keyword evidence="2" id="KW-1185">Reference proteome</keyword>
<dbReference type="EMBL" id="CACVBS010000080">
    <property type="protein sequence ID" value="CAA7269784.1"/>
    <property type="molecule type" value="Genomic_DNA"/>
</dbReference>
<name>A0A8S0W077_CYCAE</name>
<dbReference type="AlphaFoldDB" id="A0A8S0W077"/>
<evidence type="ECO:0000313" key="1">
    <source>
        <dbReference type="EMBL" id="CAA7269784.1"/>
    </source>
</evidence>
<sequence>MAISPIDIAKAEEVARATGYNSPNPEHHFDGSMNPVLKKINSTLDREEGFMTRIKIELSDSDKILIRETEMLSSQHNESLLMSIADNSG</sequence>
<evidence type="ECO:0000313" key="2">
    <source>
        <dbReference type="Proteomes" id="UP000467700"/>
    </source>
</evidence>
<reference evidence="1 2" key="1">
    <citation type="submission" date="2020-01" db="EMBL/GenBank/DDBJ databases">
        <authorList>
            <person name="Gupta K D."/>
        </authorList>
    </citation>
    <scope>NUCLEOTIDE SEQUENCE [LARGE SCALE GENOMIC DNA]</scope>
</reference>
<organism evidence="1 2">
    <name type="scientific">Cyclocybe aegerita</name>
    <name type="common">Black poplar mushroom</name>
    <name type="synonym">Agrocybe aegerita</name>
    <dbReference type="NCBI Taxonomy" id="1973307"/>
    <lineage>
        <taxon>Eukaryota</taxon>
        <taxon>Fungi</taxon>
        <taxon>Dikarya</taxon>
        <taxon>Basidiomycota</taxon>
        <taxon>Agaricomycotina</taxon>
        <taxon>Agaricomycetes</taxon>
        <taxon>Agaricomycetidae</taxon>
        <taxon>Agaricales</taxon>
        <taxon>Agaricineae</taxon>
        <taxon>Bolbitiaceae</taxon>
        <taxon>Cyclocybe</taxon>
    </lineage>
</organism>
<protein>
    <submittedName>
        <fullName evidence="1">Uncharacterized protein</fullName>
    </submittedName>
</protein>
<accession>A0A8S0W077</accession>
<comment type="caution">
    <text evidence="1">The sequence shown here is derived from an EMBL/GenBank/DDBJ whole genome shotgun (WGS) entry which is preliminary data.</text>
</comment>
<proteinExistence type="predicted"/>
<gene>
    <name evidence="1" type="ORF">AAE3_LOCUS12032</name>
</gene>
<dbReference type="Proteomes" id="UP000467700">
    <property type="component" value="Unassembled WGS sequence"/>
</dbReference>